<gene>
    <name evidence="1" type="ORF">FRZ06_18055</name>
</gene>
<evidence type="ECO:0000313" key="1">
    <source>
        <dbReference type="EMBL" id="QOX65111.1"/>
    </source>
</evidence>
<organism evidence="1 2">
    <name type="scientific">Anoxybacterium hadale</name>
    <dbReference type="NCBI Taxonomy" id="3408580"/>
    <lineage>
        <taxon>Bacteria</taxon>
        <taxon>Bacillati</taxon>
        <taxon>Bacillota</taxon>
        <taxon>Clostridia</taxon>
        <taxon>Peptostreptococcales</taxon>
        <taxon>Anaerovoracaceae</taxon>
        <taxon>Anoxybacterium</taxon>
    </lineage>
</organism>
<dbReference type="Proteomes" id="UP000594014">
    <property type="component" value="Chromosome"/>
</dbReference>
<name>A0ACD1AF54_9FIRM</name>
<protein>
    <submittedName>
        <fullName evidence="1">Uncharacterized protein</fullName>
    </submittedName>
</protein>
<dbReference type="EMBL" id="CP042469">
    <property type="protein sequence ID" value="QOX65111.1"/>
    <property type="molecule type" value="Genomic_DNA"/>
</dbReference>
<proteinExistence type="predicted"/>
<reference evidence="1" key="1">
    <citation type="submission" date="2019-08" db="EMBL/GenBank/DDBJ databases">
        <title>Genome sequence of Clostridiales bacterium MT110.</title>
        <authorList>
            <person name="Cao J."/>
        </authorList>
    </citation>
    <scope>NUCLEOTIDE SEQUENCE</scope>
    <source>
        <strain evidence="1">MT110</strain>
    </source>
</reference>
<evidence type="ECO:0000313" key="2">
    <source>
        <dbReference type="Proteomes" id="UP000594014"/>
    </source>
</evidence>
<accession>A0ACD1AF54</accession>
<sequence length="181" mass="20791">MQYNDLIKMKEYAVALSKGIDPTSGLPLPEDTILNSKQLNKYFNQISEFLDTTIKSGENIGLKRRNGIYDFRLVEDNKKNIEISATPVSISEFTYNINTSINTEYMRKIKVTQITNWLLENGYLKIITDDDDNDYKIVTDKGQSVGIMSIQKCSEYGRKYPVNLYDSNAQKFIIENINSMV</sequence>
<keyword evidence="2" id="KW-1185">Reference proteome</keyword>